<evidence type="ECO:0000313" key="1">
    <source>
        <dbReference type="EMBL" id="KYC72304.1"/>
    </source>
</evidence>
<gene>
    <name evidence="1" type="ORF">B4099_3666</name>
</gene>
<organism evidence="1 2">
    <name type="scientific">Heyndrickxia coagulans</name>
    <name type="common">Weizmannia coagulans</name>
    <dbReference type="NCBI Taxonomy" id="1398"/>
    <lineage>
        <taxon>Bacteria</taxon>
        <taxon>Bacillati</taxon>
        <taxon>Bacillota</taxon>
        <taxon>Bacilli</taxon>
        <taxon>Bacillales</taxon>
        <taxon>Bacillaceae</taxon>
        <taxon>Heyndrickxia</taxon>
    </lineage>
</organism>
<reference evidence="1 2" key="1">
    <citation type="submission" date="2016-01" db="EMBL/GenBank/DDBJ databases">
        <title>Genome Sequences of Twelve Sporeforming Bacillus Species Isolated from Foods.</title>
        <authorList>
            <person name="Berendsen E.M."/>
            <person name="Wells-Bennik M.H."/>
            <person name="Krawcyk A.O."/>
            <person name="De Jong A."/>
            <person name="Holsappel S."/>
            <person name="Eijlander R.T."/>
            <person name="Kuipers O.P."/>
        </authorList>
    </citation>
    <scope>NUCLEOTIDE SEQUENCE [LARGE SCALE GENOMIC DNA]</scope>
    <source>
        <strain evidence="1 2">B4099</strain>
    </source>
</reference>
<dbReference type="PATRIC" id="fig|1398.25.peg.1515"/>
<name>A0A150KI97_HEYCO</name>
<dbReference type="AlphaFoldDB" id="A0A150KI97"/>
<dbReference type="EMBL" id="LQYI01000021">
    <property type="protein sequence ID" value="KYC72304.1"/>
    <property type="molecule type" value="Genomic_DNA"/>
</dbReference>
<proteinExistence type="predicted"/>
<sequence length="130" mass="15509">MNKEETEAFSYALSYLQELILKAYTDCREAVEPLKNYNDDLKYSIALSYLSMANQSYLEAERVVHEYQIYNVEIESFFGAYEDYKFEFKKVISEKDKNTSWLFSRYDILVKKWKEADGFLKQLIELGKNK</sequence>
<dbReference type="RefSeq" id="WP_061574381.1">
    <property type="nucleotide sequence ID" value="NZ_LQYI01000021.1"/>
</dbReference>
<accession>A0A150KI97</accession>
<dbReference type="Proteomes" id="UP000075304">
    <property type="component" value="Unassembled WGS sequence"/>
</dbReference>
<evidence type="ECO:0000313" key="2">
    <source>
        <dbReference type="Proteomes" id="UP000075304"/>
    </source>
</evidence>
<comment type="caution">
    <text evidence="1">The sequence shown here is derived from an EMBL/GenBank/DDBJ whole genome shotgun (WGS) entry which is preliminary data.</text>
</comment>
<protein>
    <submittedName>
        <fullName evidence="1">Uncharacterized protein</fullName>
    </submittedName>
</protein>